<evidence type="ECO:0000313" key="13">
    <source>
        <dbReference type="Proteomes" id="UP000199286"/>
    </source>
</evidence>
<comment type="catalytic activity">
    <reaction evidence="1">
        <text>ATP + protein L-histidine = ADP + protein N-phospho-L-histidine.</text>
        <dbReference type="EC" id="2.7.13.3"/>
    </reaction>
</comment>
<keyword evidence="8" id="KW-0067">ATP-binding</keyword>
<accession>A0A1H3MWG7</accession>
<dbReference type="EMBL" id="FNPF01000019">
    <property type="protein sequence ID" value="SDY81057.1"/>
    <property type="molecule type" value="Genomic_DNA"/>
</dbReference>
<dbReference type="InterPro" id="IPR000700">
    <property type="entry name" value="PAS-assoc_C"/>
</dbReference>
<keyword evidence="7 12" id="KW-0418">Kinase</keyword>
<feature type="modified residue" description="4-aspartylphosphate" evidence="9">
    <location>
        <position position="561"/>
    </location>
</feature>
<keyword evidence="4" id="KW-0808">Transferase</keyword>
<dbReference type="InterPro" id="IPR036890">
    <property type="entry name" value="HATPase_C_sf"/>
</dbReference>
<keyword evidence="13" id="KW-1185">Reference proteome</keyword>
<dbReference type="Pfam" id="PF07536">
    <property type="entry name" value="HWE_HK"/>
    <property type="match status" value="1"/>
</dbReference>
<dbReference type="GO" id="GO:0000160">
    <property type="term" value="P:phosphorelay signal transduction system"/>
    <property type="evidence" value="ECO:0007669"/>
    <property type="project" value="InterPro"/>
</dbReference>
<dbReference type="InterPro" id="IPR035965">
    <property type="entry name" value="PAS-like_dom_sf"/>
</dbReference>
<name>A0A1H3MWG7_9RHOB</name>
<protein>
    <recommendedName>
        <fullName evidence="2">histidine kinase</fullName>
        <ecNumber evidence="2">2.7.13.3</ecNumber>
    </recommendedName>
</protein>
<keyword evidence="3 9" id="KW-0597">Phosphoprotein</keyword>
<proteinExistence type="predicted"/>
<dbReference type="InterPro" id="IPR013656">
    <property type="entry name" value="PAS_4"/>
</dbReference>
<evidence type="ECO:0000256" key="1">
    <source>
        <dbReference type="ARBA" id="ARBA00000085"/>
    </source>
</evidence>
<dbReference type="OrthoDB" id="9816309at2"/>
<organism evidence="12 13">
    <name type="scientific">Citreimonas salinaria</name>
    <dbReference type="NCBI Taxonomy" id="321339"/>
    <lineage>
        <taxon>Bacteria</taxon>
        <taxon>Pseudomonadati</taxon>
        <taxon>Pseudomonadota</taxon>
        <taxon>Alphaproteobacteria</taxon>
        <taxon>Rhodobacterales</taxon>
        <taxon>Roseobacteraceae</taxon>
        <taxon>Citreimonas</taxon>
    </lineage>
</organism>
<reference evidence="12 13" key="1">
    <citation type="submission" date="2016-10" db="EMBL/GenBank/DDBJ databases">
        <authorList>
            <person name="de Groot N.N."/>
        </authorList>
    </citation>
    <scope>NUCLEOTIDE SEQUENCE [LARGE SCALE GENOMIC DNA]</scope>
    <source>
        <strain evidence="12 13">DSM 26880</strain>
    </source>
</reference>
<dbReference type="Gene3D" id="3.30.450.20">
    <property type="entry name" value="PAS domain"/>
    <property type="match status" value="2"/>
</dbReference>
<keyword evidence="5" id="KW-0677">Repeat</keyword>
<evidence type="ECO:0000256" key="2">
    <source>
        <dbReference type="ARBA" id="ARBA00012438"/>
    </source>
</evidence>
<dbReference type="RefSeq" id="WP_089885373.1">
    <property type="nucleotide sequence ID" value="NZ_FNPF01000019.1"/>
</dbReference>
<dbReference type="EC" id="2.7.13.3" evidence="2"/>
<evidence type="ECO:0000256" key="3">
    <source>
        <dbReference type="ARBA" id="ARBA00022553"/>
    </source>
</evidence>
<evidence type="ECO:0000256" key="5">
    <source>
        <dbReference type="ARBA" id="ARBA00022737"/>
    </source>
</evidence>
<keyword evidence="6" id="KW-0547">Nucleotide-binding</keyword>
<evidence type="ECO:0000256" key="8">
    <source>
        <dbReference type="ARBA" id="ARBA00022840"/>
    </source>
</evidence>
<dbReference type="PROSITE" id="PS50113">
    <property type="entry name" value="PAC"/>
    <property type="match status" value="1"/>
</dbReference>
<dbReference type="InterPro" id="IPR001789">
    <property type="entry name" value="Sig_transdc_resp-reg_receiver"/>
</dbReference>
<feature type="domain" description="PAC" evidence="11">
    <location>
        <begin position="112"/>
        <end position="165"/>
    </location>
</feature>
<feature type="domain" description="Response regulatory" evidence="10">
    <location>
        <begin position="510"/>
        <end position="618"/>
    </location>
</feature>
<evidence type="ECO:0000256" key="6">
    <source>
        <dbReference type="ARBA" id="ARBA00022741"/>
    </source>
</evidence>
<dbReference type="Gene3D" id="3.30.565.10">
    <property type="entry name" value="Histidine kinase-like ATPase, C-terminal domain"/>
    <property type="match status" value="1"/>
</dbReference>
<dbReference type="PANTHER" id="PTHR41523:SF8">
    <property type="entry name" value="ETHYLENE RESPONSE SENSOR PROTEIN"/>
    <property type="match status" value="1"/>
</dbReference>
<dbReference type="SUPFAM" id="SSF55874">
    <property type="entry name" value="ATPase domain of HSP90 chaperone/DNA topoisomerase II/histidine kinase"/>
    <property type="match status" value="1"/>
</dbReference>
<dbReference type="STRING" id="321339.SAMN05444340_1196"/>
<dbReference type="InterPro" id="IPR011102">
    <property type="entry name" value="Sig_transdc_His_kinase_HWE"/>
</dbReference>
<dbReference type="GO" id="GO:0004673">
    <property type="term" value="F:protein histidine kinase activity"/>
    <property type="evidence" value="ECO:0007669"/>
    <property type="project" value="UniProtKB-EC"/>
</dbReference>
<dbReference type="AlphaFoldDB" id="A0A1H3MWG7"/>
<dbReference type="Proteomes" id="UP000199286">
    <property type="component" value="Unassembled WGS sequence"/>
</dbReference>
<dbReference type="InterPro" id="IPR011006">
    <property type="entry name" value="CheY-like_superfamily"/>
</dbReference>
<evidence type="ECO:0000313" key="12">
    <source>
        <dbReference type="EMBL" id="SDY81057.1"/>
    </source>
</evidence>
<sequence>MSRRRNAQNSHVGESMAELVRAFDWRATPLGSRDDWTPSLRIASNLVLETSFPSILAWGPDLCCIYNDAYRPLLGEKHPALGQSPFDIWPEVASELEPIVAAALDGRTYYDEGVHFKLQRRGFAEDAWFDFSMSPVRDEAASVVGILNTAVEVTERKRAETRLLEREARWLRTFEQAPGFIAITMGADHVFSFVNRSFMSLFGERDYLDRPAREVFPEMAGQGFYELMDHVYSTGERFLAQQQPILVAPSDPEAAPTTLFLDFVYEPIQDDDGSIAGIFVEGFDVTERKLAEEKQKLLAREVDHRAKNVLAVVQSMVRLTKADSQPDFVKAVEGRINALSRAHSLLASSQWSGADLSALVTAEVASYGGKDAQVKVLGGPAATLAPDAVQPTAMVLHELLTNAAKYGALSTDGGTVEVQWVRNEDGGVRLHWREVGGPALTGSPPHKGFGSQMVQAASQQLDGGATWDWAPDGLRCSFDVTPENLSSAPAPAAQPAGDTPPTPGDVAGMQVLVVEDEALVAMETCHILNELRCYVIGPAYSLGEALKLAADTAELDIAVLDVNLKGHEVWPVVDLLQSRNVPLLLATGYGDGVERQGLTVLAKPLTVGLLERELRNLVGKR</sequence>
<dbReference type="SUPFAM" id="SSF52172">
    <property type="entry name" value="CheY-like"/>
    <property type="match status" value="1"/>
</dbReference>
<evidence type="ECO:0000259" key="10">
    <source>
        <dbReference type="PROSITE" id="PS50110"/>
    </source>
</evidence>
<dbReference type="GO" id="GO:0005524">
    <property type="term" value="F:ATP binding"/>
    <property type="evidence" value="ECO:0007669"/>
    <property type="project" value="UniProtKB-KW"/>
</dbReference>
<gene>
    <name evidence="12" type="ORF">SAMN05444340_1196</name>
</gene>
<evidence type="ECO:0000259" key="11">
    <source>
        <dbReference type="PROSITE" id="PS50113"/>
    </source>
</evidence>
<dbReference type="SUPFAM" id="SSF55785">
    <property type="entry name" value="PYP-like sensor domain (PAS domain)"/>
    <property type="match status" value="2"/>
</dbReference>
<evidence type="ECO:0000256" key="7">
    <source>
        <dbReference type="ARBA" id="ARBA00022777"/>
    </source>
</evidence>
<evidence type="ECO:0000256" key="4">
    <source>
        <dbReference type="ARBA" id="ARBA00022679"/>
    </source>
</evidence>
<evidence type="ECO:0000256" key="9">
    <source>
        <dbReference type="PROSITE-ProRule" id="PRU00169"/>
    </source>
</evidence>
<dbReference type="PROSITE" id="PS50110">
    <property type="entry name" value="RESPONSE_REGULATORY"/>
    <property type="match status" value="1"/>
</dbReference>
<dbReference type="Gene3D" id="3.40.50.2300">
    <property type="match status" value="1"/>
</dbReference>
<dbReference type="PANTHER" id="PTHR41523">
    <property type="entry name" value="TWO-COMPONENT SYSTEM SENSOR PROTEIN"/>
    <property type="match status" value="1"/>
</dbReference>
<dbReference type="Pfam" id="PF08448">
    <property type="entry name" value="PAS_4"/>
    <property type="match status" value="2"/>
</dbReference>
<dbReference type="SMART" id="SM00911">
    <property type="entry name" value="HWE_HK"/>
    <property type="match status" value="1"/>
</dbReference>